<dbReference type="PANTHER" id="PTHR43792">
    <property type="entry name" value="GNAT FAMILY, PUTATIVE (AFU_ORTHOLOGUE AFUA_3G00765)-RELATED-RELATED"/>
    <property type="match status" value="1"/>
</dbReference>
<dbReference type="InterPro" id="IPR000182">
    <property type="entry name" value="GNAT_dom"/>
</dbReference>
<dbReference type="AlphaFoldDB" id="A0A9J7BI90"/>
<evidence type="ECO:0000313" key="3">
    <source>
        <dbReference type="EMBL" id="UWZ82187.1"/>
    </source>
</evidence>
<feature type="compositionally biased region" description="Basic residues" evidence="1">
    <location>
        <begin position="208"/>
        <end position="219"/>
    </location>
</feature>
<dbReference type="CDD" id="cd04301">
    <property type="entry name" value="NAT_SF"/>
    <property type="match status" value="1"/>
</dbReference>
<evidence type="ECO:0000259" key="2">
    <source>
        <dbReference type="PROSITE" id="PS51186"/>
    </source>
</evidence>
<feature type="region of interest" description="Disordered" evidence="1">
    <location>
        <begin position="196"/>
        <end position="219"/>
    </location>
</feature>
<evidence type="ECO:0000313" key="4">
    <source>
        <dbReference type="Proteomes" id="UP001059380"/>
    </source>
</evidence>
<evidence type="ECO:0000256" key="1">
    <source>
        <dbReference type="SAM" id="MobiDB-lite"/>
    </source>
</evidence>
<dbReference type="EMBL" id="CP093313">
    <property type="protein sequence ID" value="UWZ82187.1"/>
    <property type="molecule type" value="Genomic_DNA"/>
</dbReference>
<dbReference type="PROSITE" id="PS51186">
    <property type="entry name" value="GNAT"/>
    <property type="match status" value="1"/>
</dbReference>
<dbReference type="GO" id="GO:0016747">
    <property type="term" value="F:acyltransferase activity, transferring groups other than amino-acyl groups"/>
    <property type="evidence" value="ECO:0007669"/>
    <property type="project" value="InterPro"/>
</dbReference>
<dbReference type="Pfam" id="PF13302">
    <property type="entry name" value="Acetyltransf_3"/>
    <property type="match status" value="1"/>
</dbReference>
<name>A0A9J7BI90_9BACT</name>
<feature type="domain" description="N-acetyltransferase" evidence="2">
    <location>
        <begin position="15"/>
        <end position="178"/>
    </location>
</feature>
<dbReference type="Proteomes" id="UP001059380">
    <property type="component" value="Chromosome"/>
</dbReference>
<dbReference type="InterPro" id="IPR016181">
    <property type="entry name" value="Acyl_CoA_acyltransferase"/>
</dbReference>
<protein>
    <submittedName>
        <fullName evidence="3">GNAT family N-acetyltransferase</fullName>
    </submittedName>
</protein>
<keyword evidence="4" id="KW-1185">Reference proteome</keyword>
<proteinExistence type="predicted"/>
<gene>
    <name evidence="3" type="ORF">MOP44_16580</name>
</gene>
<reference evidence="3" key="1">
    <citation type="submission" date="2021-04" db="EMBL/GenBank/DDBJ databases">
        <title>Phylogenetic analysis of Acidobacteriaceae.</title>
        <authorList>
            <person name="Qiu L."/>
            <person name="Zhang Q."/>
        </authorList>
    </citation>
    <scope>NUCLEOTIDE SEQUENCE</scope>
    <source>
        <strain evidence="3">DSM 25168</strain>
    </source>
</reference>
<dbReference type="Gene3D" id="3.40.630.30">
    <property type="match status" value="1"/>
</dbReference>
<sequence length="219" mass="25024">MVPPTTIPEGRTDRLILRPLSLEDAPQIQRLFPQWKVVKYLAAKIPWPYPSDGAEQFIRDSALPAMERGEAWHWSLRLRTDPDQVIGLITLTLSEDENRGFWLDPNYRGHGYMTEACAWANDFWFDKLAQARLRAPKAVANRGSRRISQRMGMRVIHLEPRDYVSGRLPSEIWEITAEEWQVWKLLHPMGLAPAGKPVRAPAKSVSAARKHGSTAARPR</sequence>
<dbReference type="InterPro" id="IPR051531">
    <property type="entry name" value="N-acetyltransferase"/>
</dbReference>
<organism evidence="3 4">
    <name type="scientific">Occallatibacter riparius</name>
    <dbReference type="NCBI Taxonomy" id="1002689"/>
    <lineage>
        <taxon>Bacteria</taxon>
        <taxon>Pseudomonadati</taxon>
        <taxon>Acidobacteriota</taxon>
        <taxon>Terriglobia</taxon>
        <taxon>Terriglobales</taxon>
        <taxon>Acidobacteriaceae</taxon>
        <taxon>Occallatibacter</taxon>
    </lineage>
</organism>
<dbReference type="KEGG" id="orp:MOP44_16580"/>
<dbReference type="SUPFAM" id="SSF55729">
    <property type="entry name" value="Acyl-CoA N-acyltransferases (Nat)"/>
    <property type="match status" value="1"/>
</dbReference>
<accession>A0A9J7BI90</accession>
<dbReference type="RefSeq" id="WP_260791320.1">
    <property type="nucleotide sequence ID" value="NZ_CP093313.1"/>
</dbReference>